<dbReference type="PANTHER" id="PTHR30199">
    <property type="entry name" value="MFS FAMILY TRANSPORTER, PREDICTED SUBSTRATE BENZOATE"/>
    <property type="match status" value="1"/>
</dbReference>
<dbReference type="EMBL" id="JNSK01000059">
    <property type="protein sequence ID" value="KGA16689.1"/>
    <property type="molecule type" value="Genomic_DNA"/>
</dbReference>
<evidence type="ECO:0008006" key="3">
    <source>
        <dbReference type="Google" id="ProtNLM"/>
    </source>
</evidence>
<dbReference type="NCBIfam" id="TIGR00843">
    <property type="entry name" value="benE"/>
    <property type="match status" value="1"/>
</dbReference>
<accession>A0A094Q3M2</accession>
<evidence type="ECO:0000313" key="2">
    <source>
        <dbReference type="EMBL" id="KGA16689.1"/>
    </source>
</evidence>
<keyword evidence="1" id="KW-0812">Transmembrane</keyword>
<dbReference type="Pfam" id="PF03594">
    <property type="entry name" value="BenE"/>
    <property type="match status" value="1"/>
</dbReference>
<evidence type="ECO:0000256" key="1">
    <source>
        <dbReference type="SAM" id="Phobius"/>
    </source>
</evidence>
<name>A0A094Q3M2_9ZZZZ</name>
<keyword evidence="1" id="KW-0472">Membrane</keyword>
<feature type="transmembrane region" description="Helical" evidence="1">
    <location>
        <begin position="28"/>
        <end position="56"/>
    </location>
</feature>
<feature type="transmembrane region" description="Helical" evidence="1">
    <location>
        <begin position="68"/>
        <end position="86"/>
    </location>
</feature>
<keyword evidence="1" id="KW-1133">Transmembrane helix</keyword>
<dbReference type="InterPro" id="IPR004711">
    <property type="entry name" value="Benzoate_Transporter"/>
</dbReference>
<feature type="transmembrane region" description="Helical" evidence="1">
    <location>
        <begin position="269"/>
        <end position="299"/>
    </location>
</feature>
<sequence>MNSEIESGTSHLSSAKAISQNIRNLPKAFTWTALFSGVLIVFVSTTGPIAILYQAAEAGQLTAETTNSWLFAVFLGSGLFGLLLSLRFGIPIVGSWAATTTALLVTGLVDHKFSDVIGAYFGASILLIIVGLTGVFNRVMQVIPHPIIMAMLAGVLFIFGLKIFTSSRVNPLLGLSMIAVYFLGRALKWRAPVPASFFTGLFVVIAQGKTELPAFNVAVVQPLWTNPTFSIGAFFTLTIPIVLMVITTQNAPGIALLKAGNYQAPVNQLVHFGGTLSFLGAGFGGAGVNLSAMTATIAISPDSDPNPKTRYFAGVSSGVAYCLAALFAGIFSTFYGAFPIELTAILAGLALLPVITNSLSEAFEYREFRDSAMVTFLVTASGVSGLSIGSPFWGLLAGLAIYRFSEIRETRQAR</sequence>
<feature type="transmembrane region" description="Helical" evidence="1">
    <location>
        <begin position="93"/>
        <end position="111"/>
    </location>
</feature>
<feature type="transmembrane region" description="Helical" evidence="1">
    <location>
        <begin position="311"/>
        <end position="331"/>
    </location>
</feature>
<organism evidence="2">
    <name type="scientific">freshwater metagenome</name>
    <dbReference type="NCBI Taxonomy" id="449393"/>
    <lineage>
        <taxon>unclassified sequences</taxon>
        <taxon>metagenomes</taxon>
        <taxon>ecological metagenomes</taxon>
    </lineage>
</organism>
<protein>
    <recommendedName>
        <fullName evidence="3">Benzoate transporter</fullName>
    </recommendedName>
</protein>
<feature type="transmembrane region" description="Helical" evidence="1">
    <location>
        <begin position="228"/>
        <end position="248"/>
    </location>
</feature>
<dbReference type="GO" id="GO:0042925">
    <property type="term" value="F:benzoate transmembrane transporter activity"/>
    <property type="evidence" value="ECO:0007669"/>
    <property type="project" value="InterPro"/>
</dbReference>
<feature type="transmembrane region" description="Helical" evidence="1">
    <location>
        <begin position="338"/>
        <end position="356"/>
    </location>
</feature>
<feature type="transmembrane region" description="Helical" evidence="1">
    <location>
        <begin position="167"/>
        <end position="184"/>
    </location>
</feature>
<dbReference type="PANTHER" id="PTHR30199:SF0">
    <property type="entry name" value="INNER MEMBRANE PROTEIN YDCO"/>
    <property type="match status" value="1"/>
</dbReference>
<feature type="transmembrane region" description="Helical" evidence="1">
    <location>
        <begin position="191"/>
        <end position="208"/>
    </location>
</feature>
<feature type="transmembrane region" description="Helical" evidence="1">
    <location>
        <begin position="376"/>
        <end position="402"/>
    </location>
</feature>
<feature type="transmembrane region" description="Helical" evidence="1">
    <location>
        <begin position="117"/>
        <end position="136"/>
    </location>
</feature>
<reference evidence="2" key="1">
    <citation type="submission" date="2014-05" db="EMBL/GenBank/DDBJ databases">
        <title>Key roles for freshwater Actinobacteria revealed by deep metagenomic sequencing.</title>
        <authorList>
            <person name="Ghai R."/>
            <person name="Mizuno C.M."/>
            <person name="Picazo A."/>
            <person name="Camacho A."/>
            <person name="Rodriguez-Valera F."/>
        </authorList>
    </citation>
    <scope>NUCLEOTIDE SEQUENCE</scope>
</reference>
<gene>
    <name evidence="2" type="ORF">GM50_13725</name>
</gene>
<dbReference type="GO" id="GO:0005886">
    <property type="term" value="C:plasma membrane"/>
    <property type="evidence" value="ECO:0007669"/>
    <property type="project" value="TreeGrafter"/>
</dbReference>
<comment type="caution">
    <text evidence="2">The sequence shown here is derived from an EMBL/GenBank/DDBJ whole genome shotgun (WGS) entry which is preliminary data.</text>
</comment>
<dbReference type="AlphaFoldDB" id="A0A094Q3M2"/>
<feature type="transmembrane region" description="Helical" evidence="1">
    <location>
        <begin position="143"/>
        <end position="161"/>
    </location>
</feature>
<proteinExistence type="predicted"/>